<feature type="transmembrane region" description="Helical" evidence="1">
    <location>
        <begin position="88"/>
        <end position="113"/>
    </location>
</feature>
<feature type="transmembrane region" description="Helical" evidence="1">
    <location>
        <begin position="6"/>
        <end position="22"/>
    </location>
</feature>
<protein>
    <submittedName>
        <fullName evidence="3">Sulfatase-like hydrolase/transferase</fullName>
    </submittedName>
</protein>
<dbReference type="RefSeq" id="WP_379682331.1">
    <property type="nucleotide sequence ID" value="NZ_JBHLYW010000006.1"/>
</dbReference>
<dbReference type="Gene3D" id="3.40.720.10">
    <property type="entry name" value="Alkaline Phosphatase, subunit A"/>
    <property type="match status" value="1"/>
</dbReference>
<dbReference type="InterPro" id="IPR000917">
    <property type="entry name" value="Sulfatase_N"/>
</dbReference>
<evidence type="ECO:0000259" key="2">
    <source>
        <dbReference type="Pfam" id="PF00884"/>
    </source>
</evidence>
<name>A0ABV6BM05_9FLAO</name>
<comment type="caution">
    <text evidence="3">The sequence shown here is derived from an EMBL/GenBank/DDBJ whole genome shotgun (WGS) entry which is preliminary data.</text>
</comment>
<feature type="domain" description="Sulfatase N-terminal" evidence="2">
    <location>
        <begin position="305"/>
        <end position="501"/>
    </location>
</feature>
<dbReference type="InterPro" id="IPR017850">
    <property type="entry name" value="Alkaline_phosphatase_core_sf"/>
</dbReference>
<dbReference type="EMBL" id="JBHLYW010000006">
    <property type="protein sequence ID" value="MFC0076476.1"/>
    <property type="molecule type" value="Genomic_DNA"/>
</dbReference>
<gene>
    <name evidence="3" type="ORF">ACFFLS_05455</name>
</gene>
<dbReference type="SUPFAM" id="SSF53649">
    <property type="entry name" value="Alkaline phosphatase-like"/>
    <property type="match status" value="1"/>
</dbReference>
<dbReference type="Pfam" id="PF00884">
    <property type="entry name" value="Sulfatase"/>
    <property type="match status" value="1"/>
</dbReference>
<evidence type="ECO:0000313" key="3">
    <source>
        <dbReference type="EMBL" id="MFC0076476.1"/>
    </source>
</evidence>
<evidence type="ECO:0000256" key="1">
    <source>
        <dbReference type="SAM" id="Phobius"/>
    </source>
</evidence>
<feature type="transmembrane region" description="Helical" evidence="1">
    <location>
        <begin position="165"/>
        <end position="183"/>
    </location>
</feature>
<keyword evidence="4" id="KW-1185">Reference proteome</keyword>
<organism evidence="3 4">
    <name type="scientific">Flavobacterium procerum</name>
    <dbReference type="NCBI Taxonomy" id="1455569"/>
    <lineage>
        <taxon>Bacteria</taxon>
        <taxon>Pseudomonadati</taxon>
        <taxon>Bacteroidota</taxon>
        <taxon>Flavobacteriia</taxon>
        <taxon>Flavobacteriales</taxon>
        <taxon>Flavobacteriaceae</taxon>
        <taxon>Flavobacterium</taxon>
    </lineage>
</organism>
<sequence>MTVVAIYLFLNFLLFVPLYFFNKETSTFFPKNQIFRQKNWRLGLMAVVSRMNKDIFRLNLEYTIVILILSIFKDYINFKYVAVPFQVYYIFTLTVFYYHYSIYTIYNTFPAIVSDFHLIKQGLKIAWAGYKKQLLLGISFFIILLFFTIRLNVLMLEQIENTNIILLKILAPIIILIPFRHLLFRNLNYIYFQTSDIDHYSGMQIQSLIFLISSNVFFSKKTKSEIGLIPKIYNKSEFIVSSDQTLKKKPNIYFIAIESYGAILYENEVYKKPYSELLEAMHQRIQNDQWHSASFLSNSPVSGGGSWMAFFSVLKGIEIKTDSLYRKLVQLRDQYQVQSIFTVLKKLHYNTFLVTGIGGFENFKVPWKEILEFADVQDLVINKDLNYTGPLFTLESAPDQYFLNRSIQIMKTKSQDNPFAFFVETLNSHYDFYSPTVLLDKWEDCNTTSLQDYEPTDPKSNNKENYFEAIKYQLKTIENLILNEPLDTIFVIFGDHQPPMITTDDNSFKTPVHIISKNKDFMALWHQKKFSSNLVIDIEQTPSIEHHEIKNLFLKYFLKVYSV</sequence>
<accession>A0ABV6BM05</accession>
<keyword evidence="1" id="KW-0812">Transmembrane</keyword>
<reference evidence="3 4" key="1">
    <citation type="submission" date="2024-09" db="EMBL/GenBank/DDBJ databases">
        <authorList>
            <person name="Sun Q."/>
            <person name="Mori K."/>
        </authorList>
    </citation>
    <scope>NUCLEOTIDE SEQUENCE [LARGE SCALE GENOMIC DNA]</scope>
    <source>
        <strain evidence="3 4">CGMCC 1.12926</strain>
    </source>
</reference>
<feature type="transmembrane region" description="Helical" evidence="1">
    <location>
        <begin position="58"/>
        <end position="76"/>
    </location>
</feature>
<proteinExistence type="predicted"/>
<feature type="transmembrane region" description="Helical" evidence="1">
    <location>
        <begin position="134"/>
        <end position="153"/>
    </location>
</feature>
<evidence type="ECO:0000313" key="4">
    <source>
        <dbReference type="Proteomes" id="UP001589734"/>
    </source>
</evidence>
<keyword evidence="1" id="KW-1133">Transmembrane helix</keyword>
<dbReference type="Proteomes" id="UP001589734">
    <property type="component" value="Unassembled WGS sequence"/>
</dbReference>
<keyword evidence="1" id="KW-0472">Membrane</keyword>